<name>A0A5K3FZ72_MESCO</name>
<dbReference type="AlphaFoldDB" id="A0A5K3FZ72"/>
<evidence type="ECO:0000313" key="1">
    <source>
        <dbReference type="WBParaSite" id="MCU_012029-RA"/>
    </source>
</evidence>
<accession>A0A5K3FZ72</accession>
<protein>
    <submittedName>
        <fullName evidence="1">Secreted protein</fullName>
    </submittedName>
</protein>
<proteinExistence type="predicted"/>
<organism evidence="1">
    <name type="scientific">Mesocestoides corti</name>
    <name type="common">Flatworm</name>
    <dbReference type="NCBI Taxonomy" id="53468"/>
    <lineage>
        <taxon>Eukaryota</taxon>
        <taxon>Metazoa</taxon>
        <taxon>Spiralia</taxon>
        <taxon>Lophotrochozoa</taxon>
        <taxon>Platyhelminthes</taxon>
        <taxon>Cestoda</taxon>
        <taxon>Eucestoda</taxon>
        <taxon>Cyclophyllidea</taxon>
        <taxon>Mesocestoididae</taxon>
        <taxon>Mesocestoides</taxon>
    </lineage>
</organism>
<dbReference type="WBParaSite" id="MCU_012029-RA">
    <property type="protein sequence ID" value="MCU_012029-RA"/>
    <property type="gene ID" value="MCU_012029"/>
</dbReference>
<reference evidence="1" key="1">
    <citation type="submission" date="2019-11" db="UniProtKB">
        <authorList>
            <consortium name="WormBaseParasite"/>
        </authorList>
    </citation>
    <scope>IDENTIFICATION</scope>
</reference>
<sequence length="94" mass="10585">MTPMTLLPVLTETRKRCRISELIIQRWFAIFISVRELVVQASLFLLWGTGVSCAKSSYNPSPSEVPSLLSRVLLHCKRQRISESGSALMHVKAI</sequence>